<feature type="transmembrane region" description="Helical" evidence="1">
    <location>
        <begin position="132"/>
        <end position="152"/>
    </location>
</feature>
<evidence type="ECO:0000259" key="2">
    <source>
        <dbReference type="SMART" id="SM00014"/>
    </source>
</evidence>
<proteinExistence type="predicted"/>
<keyword evidence="1" id="KW-1133">Transmembrane helix</keyword>
<dbReference type="Gene3D" id="1.20.144.10">
    <property type="entry name" value="Phosphatidic acid phosphatase type 2/haloperoxidase"/>
    <property type="match status" value="1"/>
</dbReference>
<evidence type="ECO:0000313" key="3">
    <source>
        <dbReference type="EMBL" id="ORW21417.1"/>
    </source>
</evidence>
<dbReference type="Proteomes" id="UP000193529">
    <property type="component" value="Unassembled WGS sequence"/>
</dbReference>
<keyword evidence="4" id="KW-1185">Reference proteome</keyword>
<accession>A0A1X1ZDC6</accession>
<keyword evidence="1" id="KW-0812">Transmembrane</keyword>
<feature type="transmembrane region" description="Helical" evidence="1">
    <location>
        <begin position="62"/>
        <end position="84"/>
    </location>
</feature>
<dbReference type="AlphaFoldDB" id="A0A1X1ZDC6"/>
<dbReference type="SUPFAM" id="SSF48317">
    <property type="entry name" value="Acid phosphatase/Vanadium-dependent haloperoxidase"/>
    <property type="match status" value="1"/>
</dbReference>
<dbReference type="RefSeq" id="WP_085079603.1">
    <property type="nucleotide sequence ID" value="NZ_JACKRZ010000059.1"/>
</dbReference>
<feature type="transmembrane region" description="Helical" evidence="1">
    <location>
        <begin position="7"/>
        <end position="26"/>
    </location>
</feature>
<feature type="transmembrane region" description="Helical" evidence="1">
    <location>
        <begin position="159"/>
        <end position="180"/>
    </location>
</feature>
<evidence type="ECO:0000313" key="4">
    <source>
        <dbReference type="Proteomes" id="UP000193529"/>
    </source>
</evidence>
<organism evidence="3 4">
    <name type="scientific">Mycobacterium palustre</name>
    <dbReference type="NCBI Taxonomy" id="153971"/>
    <lineage>
        <taxon>Bacteria</taxon>
        <taxon>Bacillati</taxon>
        <taxon>Actinomycetota</taxon>
        <taxon>Actinomycetes</taxon>
        <taxon>Mycobacteriales</taxon>
        <taxon>Mycobacteriaceae</taxon>
        <taxon>Mycobacterium</taxon>
        <taxon>Mycobacterium simiae complex</taxon>
    </lineage>
</organism>
<dbReference type="OrthoDB" id="5289372at2"/>
<dbReference type="STRING" id="153971.AWC19_13995"/>
<name>A0A1X1ZDC6_9MYCO</name>
<dbReference type="CDD" id="cd03392">
    <property type="entry name" value="PAP2_like_2"/>
    <property type="match status" value="1"/>
</dbReference>
<comment type="caution">
    <text evidence="3">The sequence shown here is derived from an EMBL/GenBank/DDBJ whole genome shotgun (WGS) entry which is preliminary data.</text>
</comment>
<dbReference type="InterPro" id="IPR000326">
    <property type="entry name" value="PAP2/HPO"/>
</dbReference>
<evidence type="ECO:0000256" key="1">
    <source>
        <dbReference type="SAM" id="Phobius"/>
    </source>
</evidence>
<feature type="transmembrane region" description="Helical" evidence="1">
    <location>
        <begin position="186"/>
        <end position="204"/>
    </location>
</feature>
<protein>
    <recommendedName>
        <fullName evidence="2">Phosphatidic acid phosphatase type 2/haloperoxidase domain-containing protein</fullName>
    </recommendedName>
</protein>
<dbReference type="PANTHER" id="PTHR14969">
    <property type="entry name" value="SPHINGOSINE-1-PHOSPHATE PHOSPHOHYDROLASE"/>
    <property type="match status" value="1"/>
</dbReference>
<sequence>MSRPRRIVACSSAAAAVIVYAVMWVGCRQEWSWLHRFDWWLLDAARGDALRHPVWVRFWDGASFALGPVPLRVLGTAAAVAAVARRRVRAALMLLACAPLSGLVTAAAKGLADRPRPSTMLVAAPSTSFPSGHALEATAALCALLTVLLPATSRAMARAAIALTALCLLAVGIARVALNVHYPSDVLAGWSLGYLYFLLCLLVFRPPSITAQLPDRV</sequence>
<feature type="domain" description="Phosphatidic acid phosphatase type 2/haloperoxidase" evidence="2">
    <location>
        <begin position="91"/>
        <end position="201"/>
    </location>
</feature>
<gene>
    <name evidence="3" type="ORF">AWC19_13995</name>
</gene>
<reference evidence="3 4" key="1">
    <citation type="submission" date="2016-01" db="EMBL/GenBank/DDBJ databases">
        <title>The new phylogeny of the genus Mycobacterium.</title>
        <authorList>
            <person name="Tarcisio F."/>
            <person name="Conor M."/>
            <person name="Antonella G."/>
            <person name="Elisabetta G."/>
            <person name="Giulia F.S."/>
            <person name="Sara T."/>
            <person name="Anna F."/>
            <person name="Clotilde B."/>
            <person name="Roberto B."/>
            <person name="Veronica D.S."/>
            <person name="Fabio R."/>
            <person name="Monica P."/>
            <person name="Olivier J."/>
            <person name="Enrico T."/>
            <person name="Nicola S."/>
        </authorList>
    </citation>
    <scope>NUCLEOTIDE SEQUENCE [LARGE SCALE GENOMIC DNA]</scope>
    <source>
        <strain evidence="3 4">DSM 44572</strain>
    </source>
</reference>
<dbReference type="Pfam" id="PF01569">
    <property type="entry name" value="PAP2"/>
    <property type="match status" value="1"/>
</dbReference>
<dbReference type="SMART" id="SM00014">
    <property type="entry name" value="acidPPc"/>
    <property type="match status" value="1"/>
</dbReference>
<dbReference type="PANTHER" id="PTHR14969:SF13">
    <property type="entry name" value="AT30094P"/>
    <property type="match status" value="1"/>
</dbReference>
<dbReference type="PROSITE" id="PS51257">
    <property type="entry name" value="PROKAR_LIPOPROTEIN"/>
    <property type="match status" value="1"/>
</dbReference>
<dbReference type="EMBL" id="LQPJ01000119">
    <property type="protein sequence ID" value="ORW21417.1"/>
    <property type="molecule type" value="Genomic_DNA"/>
</dbReference>
<dbReference type="InterPro" id="IPR036938">
    <property type="entry name" value="PAP2/HPO_sf"/>
</dbReference>
<feature type="transmembrane region" description="Helical" evidence="1">
    <location>
        <begin position="91"/>
        <end position="112"/>
    </location>
</feature>
<keyword evidence="1" id="KW-0472">Membrane</keyword>